<dbReference type="Proteomes" id="UP000286287">
    <property type="component" value="Unassembled WGS sequence"/>
</dbReference>
<protein>
    <submittedName>
        <fullName evidence="3">Uncharacterized protein</fullName>
    </submittedName>
</protein>
<dbReference type="AlphaFoldDB" id="A0A418V7T0"/>
<feature type="compositionally biased region" description="Low complexity" evidence="1">
    <location>
        <begin position="45"/>
        <end position="59"/>
    </location>
</feature>
<evidence type="ECO:0000313" key="3">
    <source>
        <dbReference type="EMBL" id="RJF72139.1"/>
    </source>
</evidence>
<organism evidence="3 4">
    <name type="scientific">Deinococcus cavernae</name>
    <dbReference type="NCBI Taxonomy" id="2320857"/>
    <lineage>
        <taxon>Bacteria</taxon>
        <taxon>Thermotogati</taxon>
        <taxon>Deinococcota</taxon>
        <taxon>Deinococci</taxon>
        <taxon>Deinococcales</taxon>
        <taxon>Deinococcaceae</taxon>
        <taxon>Deinococcus</taxon>
    </lineage>
</organism>
<feature type="signal peptide" evidence="2">
    <location>
        <begin position="1"/>
        <end position="37"/>
    </location>
</feature>
<feature type="region of interest" description="Disordered" evidence="1">
    <location>
        <begin position="45"/>
        <end position="69"/>
    </location>
</feature>
<dbReference type="EMBL" id="QYUJ01000014">
    <property type="protein sequence ID" value="RJF72139.1"/>
    <property type="molecule type" value="Genomic_DNA"/>
</dbReference>
<evidence type="ECO:0000256" key="2">
    <source>
        <dbReference type="SAM" id="SignalP"/>
    </source>
</evidence>
<keyword evidence="4" id="KW-1185">Reference proteome</keyword>
<evidence type="ECO:0000256" key="1">
    <source>
        <dbReference type="SAM" id="MobiDB-lite"/>
    </source>
</evidence>
<comment type="caution">
    <text evidence="3">The sequence shown here is derived from an EMBL/GenBank/DDBJ whole genome shotgun (WGS) entry which is preliminary data.</text>
</comment>
<evidence type="ECO:0000313" key="4">
    <source>
        <dbReference type="Proteomes" id="UP000286287"/>
    </source>
</evidence>
<proteinExistence type="predicted"/>
<name>A0A418V7T0_9DEIO</name>
<sequence length="383" mass="40637">MPQIRANWGTLARRRAYSEVMKKILFLSLTLLPVAHAQETNAIPATPAPITQPSVSQPPVLQPPVSPAPAAPSIAPARLKLSAPVGTNVELRSVTTSRLTVANVQVSARPGGQVTPAQLEEVRRSLQQGISAMNSAGTTTVNGKVFFKVASRDAAGNTTLVSSVVQALPAIPGSPSFSKAQNLTLRVTQSVAPDGQLTGLKIDSDQPQMNAMLKTLTPAKLQQLSKDLSGNSAALYSVPLQVGQPHSVTLSLDMQDLMKSLVGAFAGQEAGQLFQNFKSSPLTVTTTTTYQGLNAAGQHVFDTSSQYAAWQFSLTSSDARMPMTIRAELLKVQSGGTSAYTPAGLPVTLSQKTNMSMKMTMDIEDVRVNLTMNIEQGQSMQPR</sequence>
<gene>
    <name evidence="3" type="ORF">D3875_11845</name>
</gene>
<feature type="compositionally biased region" description="Pro residues" evidence="1">
    <location>
        <begin position="60"/>
        <end position="69"/>
    </location>
</feature>
<feature type="chain" id="PRO_5019215038" evidence="2">
    <location>
        <begin position="38"/>
        <end position="383"/>
    </location>
</feature>
<accession>A0A418V7T0</accession>
<keyword evidence="2" id="KW-0732">Signal</keyword>
<reference evidence="3 4" key="1">
    <citation type="submission" date="2018-09" db="EMBL/GenBank/DDBJ databases">
        <authorList>
            <person name="Zhu H."/>
        </authorList>
    </citation>
    <scope>NUCLEOTIDE SEQUENCE [LARGE SCALE GENOMIC DNA]</scope>
    <source>
        <strain evidence="3 4">K2S05-167</strain>
    </source>
</reference>